<accession>A0A1R1PGA7</accession>
<proteinExistence type="predicted"/>
<dbReference type="Proteomes" id="UP000188320">
    <property type="component" value="Unassembled WGS sequence"/>
</dbReference>
<dbReference type="AlphaFoldDB" id="A0A1R1PGA7"/>
<sequence length="218" mass="23318">MFVSRIRHASLSISFPIIPANSSRPVSNPSVKSSIISCRCSRNSSVVDSSFLAKTCPTARSSISASVISSSRQSTATVATSAAVNNCSISCIDHEITETCCRYSIFFIRLRISLEFACSNLSEIALPGGKSLGSSQSFLTSITSFNTCSLRCFSIVWICSIRSASCGCRREIESRAALYCGISVSGGGYFKPCARRSHIVIHSPKIVSNSRTNSLATP</sequence>
<organism evidence="1 2">
    <name type="scientific">Zancudomyces culisetae</name>
    <name type="common">Gut fungus</name>
    <name type="synonym">Smittium culisetae</name>
    <dbReference type="NCBI Taxonomy" id="1213189"/>
    <lineage>
        <taxon>Eukaryota</taxon>
        <taxon>Fungi</taxon>
        <taxon>Fungi incertae sedis</taxon>
        <taxon>Zoopagomycota</taxon>
        <taxon>Kickxellomycotina</taxon>
        <taxon>Harpellomycetes</taxon>
        <taxon>Harpellales</taxon>
        <taxon>Legeriomycetaceae</taxon>
        <taxon>Zancudomyces</taxon>
    </lineage>
</organism>
<protein>
    <submittedName>
        <fullName evidence="1">Uncharacterized protein</fullName>
    </submittedName>
</protein>
<evidence type="ECO:0000313" key="1">
    <source>
        <dbReference type="EMBL" id="OMH79968.1"/>
    </source>
</evidence>
<evidence type="ECO:0000313" key="2">
    <source>
        <dbReference type="Proteomes" id="UP000188320"/>
    </source>
</evidence>
<reference evidence="2" key="1">
    <citation type="submission" date="2017-01" db="EMBL/GenBank/DDBJ databases">
        <authorList>
            <person name="Wang Y."/>
            <person name="White M."/>
            <person name="Kvist S."/>
            <person name="Moncalvo J.-M."/>
        </authorList>
    </citation>
    <scope>NUCLEOTIDE SEQUENCE [LARGE SCALE GENOMIC DNA]</scope>
    <source>
        <strain evidence="2">COL-18-3</strain>
    </source>
</reference>
<name>A0A1R1PGA7_ZANCU</name>
<comment type="caution">
    <text evidence="1">The sequence shown here is derived from an EMBL/GenBank/DDBJ whole genome shotgun (WGS) entry which is preliminary data.</text>
</comment>
<dbReference type="EMBL" id="LSSK01001348">
    <property type="protein sequence ID" value="OMH79968.1"/>
    <property type="molecule type" value="Genomic_DNA"/>
</dbReference>
<keyword evidence="2" id="KW-1185">Reference proteome</keyword>
<gene>
    <name evidence="1" type="ORF">AX774_g6608</name>
</gene>